<evidence type="ECO:0000313" key="2">
    <source>
        <dbReference type="EMBL" id="MPC24006.1"/>
    </source>
</evidence>
<gene>
    <name evidence="2" type="ORF">E2C01_017077</name>
</gene>
<reference evidence="2 3" key="1">
    <citation type="submission" date="2019-05" db="EMBL/GenBank/DDBJ databases">
        <title>Another draft genome of Portunus trituberculatus and its Hox gene families provides insights of decapod evolution.</title>
        <authorList>
            <person name="Jeong J.-H."/>
            <person name="Song I."/>
            <person name="Kim S."/>
            <person name="Choi T."/>
            <person name="Kim D."/>
            <person name="Ryu S."/>
            <person name="Kim W."/>
        </authorList>
    </citation>
    <scope>NUCLEOTIDE SEQUENCE [LARGE SCALE GENOMIC DNA]</scope>
    <source>
        <tissue evidence="2">Muscle</tissue>
    </source>
</reference>
<dbReference type="EMBL" id="VSRR010001278">
    <property type="protein sequence ID" value="MPC24006.1"/>
    <property type="molecule type" value="Genomic_DNA"/>
</dbReference>
<dbReference type="Proteomes" id="UP000324222">
    <property type="component" value="Unassembled WGS sequence"/>
</dbReference>
<dbReference type="AlphaFoldDB" id="A0A5B7DSU4"/>
<evidence type="ECO:0000313" key="3">
    <source>
        <dbReference type="Proteomes" id="UP000324222"/>
    </source>
</evidence>
<feature type="compositionally biased region" description="Basic and acidic residues" evidence="1">
    <location>
        <begin position="8"/>
        <end position="17"/>
    </location>
</feature>
<keyword evidence="3" id="KW-1185">Reference proteome</keyword>
<name>A0A5B7DSU4_PORTR</name>
<organism evidence="2 3">
    <name type="scientific">Portunus trituberculatus</name>
    <name type="common">Swimming crab</name>
    <name type="synonym">Neptunus trituberculatus</name>
    <dbReference type="NCBI Taxonomy" id="210409"/>
    <lineage>
        <taxon>Eukaryota</taxon>
        <taxon>Metazoa</taxon>
        <taxon>Ecdysozoa</taxon>
        <taxon>Arthropoda</taxon>
        <taxon>Crustacea</taxon>
        <taxon>Multicrustacea</taxon>
        <taxon>Malacostraca</taxon>
        <taxon>Eumalacostraca</taxon>
        <taxon>Eucarida</taxon>
        <taxon>Decapoda</taxon>
        <taxon>Pleocyemata</taxon>
        <taxon>Brachyura</taxon>
        <taxon>Eubrachyura</taxon>
        <taxon>Portunoidea</taxon>
        <taxon>Portunidae</taxon>
        <taxon>Portuninae</taxon>
        <taxon>Portunus</taxon>
    </lineage>
</organism>
<sequence>MAGASWVGREERRHGEGLGEWGTKAMDGGEESGKPVRRVKCGLAVQKTQLPASETIPLTPASINHECYHREWPPRLKESLGITSDKRTLIITGITGRRTGQSCVGASTDDLHEALPQLSSGPPARTVFKPSSYSKKRNLTNEEKLAHKDGYNHP</sequence>
<protein>
    <submittedName>
        <fullName evidence="2">Uncharacterized protein</fullName>
    </submittedName>
</protein>
<proteinExistence type="predicted"/>
<evidence type="ECO:0000256" key="1">
    <source>
        <dbReference type="SAM" id="MobiDB-lite"/>
    </source>
</evidence>
<feature type="compositionally biased region" description="Basic and acidic residues" evidence="1">
    <location>
        <begin position="139"/>
        <end position="154"/>
    </location>
</feature>
<feature type="region of interest" description="Disordered" evidence="1">
    <location>
        <begin position="1"/>
        <end position="35"/>
    </location>
</feature>
<accession>A0A5B7DSU4</accession>
<comment type="caution">
    <text evidence="2">The sequence shown here is derived from an EMBL/GenBank/DDBJ whole genome shotgun (WGS) entry which is preliminary data.</text>
</comment>
<feature type="region of interest" description="Disordered" evidence="1">
    <location>
        <begin position="114"/>
        <end position="154"/>
    </location>
</feature>